<evidence type="ECO:0000313" key="2">
    <source>
        <dbReference type="Proteomes" id="UP000675882"/>
    </source>
</evidence>
<keyword evidence="2" id="KW-1185">Reference proteome</keyword>
<gene>
    <name evidence="1" type="ORF">NTGZN8_130233</name>
</gene>
<comment type="caution">
    <text evidence="1">The sequence shown here is derived from an EMBL/GenBank/DDBJ whole genome shotgun (WGS) entry which is preliminary data.</text>
</comment>
<protein>
    <submittedName>
        <fullName evidence="1">Uncharacterized protein</fullName>
    </submittedName>
</protein>
<dbReference type="Proteomes" id="UP000675882">
    <property type="component" value="Unassembled WGS sequence"/>
</dbReference>
<dbReference type="AlphaFoldDB" id="A0A916BB08"/>
<accession>A0A916BB08</accession>
<organism evidence="1 2">
    <name type="scientific">Candidatus Nitrotoga fabula</name>
    <dbReference type="NCBI Taxonomy" id="2182327"/>
    <lineage>
        <taxon>Bacteria</taxon>
        <taxon>Pseudomonadati</taxon>
        <taxon>Pseudomonadota</taxon>
        <taxon>Betaproteobacteria</taxon>
        <taxon>Nitrosomonadales</taxon>
        <taxon>Gallionellaceae</taxon>
        <taxon>Candidatus Nitrotoga</taxon>
    </lineage>
</organism>
<reference evidence="1" key="1">
    <citation type="submission" date="2021-02" db="EMBL/GenBank/DDBJ databases">
        <authorList>
            <person name="Han P."/>
        </authorList>
    </citation>
    <scope>NUCLEOTIDE SEQUENCE</scope>
    <source>
        <strain evidence="1">Candidatus Nitrotoga sp. ZN8</strain>
    </source>
</reference>
<dbReference type="EMBL" id="CAJNBL010000005">
    <property type="protein sequence ID" value="CAE6696402.1"/>
    <property type="molecule type" value="Genomic_DNA"/>
</dbReference>
<sequence>MFLLKFALRNTAGFIPGNILSGEILHQLFSSAIRNLTPDLKTKHLERQVIDLPQIYWTDKQNLPIAACYFRSCIA</sequence>
<name>A0A916BB08_9PROT</name>
<proteinExistence type="predicted"/>
<evidence type="ECO:0000313" key="1">
    <source>
        <dbReference type="EMBL" id="CAE6696402.1"/>
    </source>
</evidence>